<evidence type="ECO:0000256" key="1">
    <source>
        <dbReference type="SAM" id="Phobius"/>
    </source>
</evidence>
<sequence length="158" mass="16129">MSPILVAVAAVLVALPAAGFLLVKVVHLLATRRPGMSRGAVGPWVEGAVACMCAAVLAFALGGLSGIDSRPTRPCLEERAAQFGPRSYRTPDGDMKITSRSFPLSKVCDFPDGASVELVPVWTNPLIVIALAGVAACGVGAVRAGSSSRSSRTAGQLA</sequence>
<evidence type="ECO:0008006" key="4">
    <source>
        <dbReference type="Google" id="ProtNLM"/>
    </source>
</evidence>
<accession>A0ABZ1TC24</accession>
<dbReference type="RefSeq" id="WP_328961862.1">
    <property type="nucleotide sequence ID" value="NZ_CP108090.1"/>
</dbReference>
<keyword evidence="1" id="KW-0812">Transmembrane</keyword>
<feature type="transmembrane region" description="Helical" evidence="1">
    <location>
        <begin position="43"/>
        <end position="64"/>
    </location>
</feature>
<reference evidence="2" key="1">
    <citation type="submission" date="2022-10" db="EMBL/GenBank/DDBJ databases">
        <title>The complete genomes of actinobacterial strains from the NBC collection.</title>
        <authorList>
            <person name="Joergensen T.S."/>
            <person name="Alvarez Arevalo M."/>
            <person name="Sterndorff E.B."/>
            <person name="Faurdal D."/>
            <person name="Vuksanovic O."/>
            <person name="Mourched A.-S."/>
            <person name="Charusanti P."/>
            <person name="Shaw S."/>
            <person name="Blin K."/>
            <person name="Weber T."/>
        </authorList>
    </citation>
    <scope>NUCLEOTIDE SEQUENCE</scope>
    <source>
        <strain evidence="2">NBC_00248</strain>
    </source>
</reference>
<dbReference type="Proteomes" id="UP001432039">
    <property type="component" value="Chromosome"/>
</dbReference>
<name>A0ABZ1TC24_STRVG</name>
<keyword evidence="3" id="KW-1185">Reference proteome</keyword>
<gene>
    <name evidence="2" type="ORF">OG517_15120</name>
</gene>
<organism evidence="2 3">
    <name type="scientific">Streptomyces virginiae</name>
    <name type="common">Streptomyces cinnamonensis</name>
    <dbReference type="NCBI Taxonomy" id="1961"/>
    <lineage>
        <taxon>Bacteria</taxon>
        <taxon>Bacillati</taxon>
        <taxon>Actinomycetota</taxon>
        <taxon>Actinomycetes</taxon>
        <taxon>Kitasatosporales</taxon>
        <taxon>Streptomycetaceae</taxon>
        <taxon>Streptomyces</taxon>
    </lineage>
</organism>
<evidence type="ECO:0000313" key="2">
    <source>
        <dbReference type="EMBL" id="WUQ12656.1"/>
    </source>
</evidence>
<proteinExistence type="predicted"/>
<keyword evidence="1" id="KW-1133">Transmembrane helix</keyword>
<evidence type="ECO:0000313" key="3">
    <source>
        <dbReference type="Proteomes" id="UP001432039"/>
    </source>
</evidence>
<dbReference type="EMBL" id="CP108090">
    <property type="protein sequence ID" value="WUQ12656.1"/>
    <property type="molecule type" value="Genomic_DNA"/>
</dbReference>
<keyword evidence="1" id="KW-0472">Membrane</keyword>
<protein>
    <recommendedName>
        <fullName evidence="4">Integral membrane protein</fullName>
    </recommendedName>
</protein>